<feature type="transmembrane region" description="Helical" evidence="1">
    <location>
        <begin position="31"/>
        <end position="50"/>
    </location>
</feature>
<keyword evidence="1" id="KW-0812">Transmembrane</keyword>
<dbReference type="RefSeq" id="WP_253334671.1">
    <property type="nucleotide sequence ID" value="NZ_JAMYXC010000273.1"/>
</dbReference>
<accession>A0A9X2FXF7</accession>
<organism evidence="2 3">
    <name type="scientific">Limimaricola litoreus</name>
    <dbReference type="NCBI Taxonomy" id="2955316"/>
    <lineage>
        <taxon>Bacteria</taxon>
        <taxon>Pseudomonadati</taxon>
        <taxon>Pseudomonadota</taxon>
        <taxon>Alphaproteobacteria</taxon>
        <taxon>Rhodobacterales</taxon>
        <taxon>Paracoccaceae</taxon>
        <taxon>Limimaricola</taxon>
    </lineage>
</organism>
<dbReference type="Proteomes" id="UP001139477">
    <property type="component" value="Unassembled WGS sequence"/>
</dbReference>
<keyword evidence="1" id="KW-1133">Transmembrane helix</keyword>
<dbReference type="InterPro" id="IPR025356">
    <property type="entry name" value="DUF4260"/>
</dbReference>
<protein>
    <submittedName>
        <fullName evidence="2">DUF4260 domain-containing protein</fullName>
    </submittedName>
</protein>
<dbReference type="EMBL" id="JAMYXC010000273">
    <property type="protein sequence ID" value="MCP1170211.1"/>
    <property type="molecule type" value="Genomic_DNA"/>
</dbReference>
<sequence>MDVIGWQRLEGMLVLLGTILYYPYIEADMPYWLFLLLFFAPDIGMLGYALGPRIGAVTYNLPHLYGFGTAVIGVGIVAELPFVTAMGALWMAHAGMDRILGYGLKSPEGFKITHLGPIEGADEP</sequence>
<evidence type="ECO:0000313" key="3">
    <source>
        <dbReference type="Proteomes" id="UP001139477"/>
    </source>
</evidence>
<dbReference type="Pfam" id="PF14079">
    <property type="entry name" value="DUF4260"/>
    <property type="match status" value="1"/>
</dbReference>
<feature type="transmembrane region" description="Helical" evidence="1">
    <location>
        <begin position="6"/>
        <end position="24"/>
    </location>
</feature>
<gene>
    <name evidence="2" type="ORF">NHG85_17035</name>
</gene>
<evidence type="ECO:0000256" key="1">
    <source>
        <dbReference type="SAM" id="Phobius"/>
    </source>
</evidence>
<keyword evidence="3" id="KW-1185">Reference proteome</keyword>
<evidence type="ECO:0000313" key="2">
    <source>
        <dbReference type="EMBL" id="MCP1170211.1"/>
    </source>
</evidence>
<reference evidence="2" key="1">
    <citation type="submission" date="2022-06" db="EMBL/GenBank/DDBJ databases">
        <title>Limimaricola sediminis sp. nov., isolated from an intertidal sediment.</title>
        <authorList>
            <person name="Shao X."/>
        </authorList>
    </citation>
    <scope>NUCLEOTIDE SEQUENCE</scope>
    <source>
        <strain evidence="2">ASW11-118</strain>
    </source>
</reference>
<comment type="caution">
    <text evidence="2">The sequence shown here is derived from an EMBL/GenBank/DDBJ whole genome shotgun (WGS) entry which is preliminary data.</text>
</comment>
<keyword evidence="1" id="KW-0472">Membrane</keyword>
<feature type="transmembrane region" description="Helical" evidence="1">
    <location>
        <begin position="70"/>
        <end position="92"/>
    </location>
</feature>
<dbReference type="AlphaFoldDB" id="A0A9X2FXF7"/>
<name>A0A9X2FXF7_9RHOB</name>
<proteinExistence type="predicted"/>